<keyword evidence="3" id="KW-0812">Transmembrane</keyword>
<sequence>MAPSGSVARQPSAFIWEPAGEKTWEGPQLKKRMGRAGSREAEGSSEGDTIAEDKGLEETERWDTNRIGRALQQVSIRWLGVKLGILSWRHCVKAIYRRYISDETAQHALIESDGEEEEDEADNPFDIGFGHGSKTAEAVYGRTVDESPFSTASQRSALRKVSKRWHEFLKFQSTLEDDAYRKGKITAKIKKKEAIEGEMKRWKRLRAVNIREQLKLLVGSEAEFRSVQRPALEAIMQQKNPVVVVMGTGAGKSMLFMLPASCLIGVTVVVVPLISLRADMKARCSHAGIECVEWDSRRPQEWASVVLVTPESAVSEGFGNFINRQRSMGRLDRIVVDECHVVLDSTKGWRTRMLRLRELVKAETQLVYLTATMRP</sequence>
<name>A0A9P4SFW9_9PEZI</name>
<protein>
    <submittedName>
        <fullName evidence="5">P-loop containing nucleoside triphosphate hydrolase protein</fullName>
    </submittedName>
</protein>
<proteinExistence type="inferred from homology"/>
<dbReference type="GO" id="GO:0009378">
    <property type="term" value="F:four-way junction helicase activity"/>
    <property type="evidence" value="ECO:0007669"/>
    <property type="project" value="TreeGrafter"/>
</dbReference>
<feature type="domain" description="Helicase ATP-binding" evidence="4">
    <location>
        <begin position="233"/>
        <end position="375"/>
    </location>
</feature>
<dbReference type="PANTHER" id="PTHR13710:SF154">
    <property type="entry name" value="RECQ HELICASE, PUTATIVE (AFU_ORTHOLOGUE AFUA_6G14720)-RELATED"/>
    <property type="match status" value="1"/>
</dbReference>
<dbReference type="AlphaFoldDB" id="A0A9P4SFW9"/>
<dbReference type="GO" id="GO:0003676">
    <property type="term" value="F:nucleic acid binding"/>
    <property type="evidence" value="ECO:0007669"/>
    <property type="project" value="InterPro"/>
</dbReference>
<evidence type="ECO:0000313" key="5">
    <source>
        <dbReference type="EMBL" id="KAF2841772.1"/>
    </source>
</evidence>
<feature type="region of interest" description="Disordered" evidence="2">
    <location>
        <begin position="1"/>
        <end position="57"/>
    </location>
</feature>
<comment type="caution">
    <text evidence="5">The sequence shown here is derived from an EMBL/GenBank/DDBJ whole genome shotgun (WGS) entry which is preliminary data.</text>
</comment>
<dbReference type="GO" id="GO:0005737">
    <property type="term" value="C:cytoplasm"/>
    <property type="evidence" value="ECO:0007669"/>
    <property type="project" value="TreeGrafter"/>
</dbReference>
<feature type="non-terminal residue" evidence="5">
    <location>
        <position position="375"/>
    </location>
</feature>
<dbReference type="InterPro" id="IPR027417">
    <property type="entry name" value="P-loop_NTPase"/>
</dbReference>
<dbReference type="Proteomes" id="UP000799429">
    <property type="component" value="Unassembled WGS sequence"/>
</dbReference>
<dbReference type="GO" id="GO:0000724">
    <property type="term" value="P:double-strand break repair via homologous recombination"/>
    <property type="evidence" value="ECO:0007669"/>
    <property type="project" value="TreeGrafter"/>
</dbReference>
<keyword evidence="3" id="KW-0472">Membrane</keyword>
<evidence type="ECO:0000256" key="2">
    <source>
        <dbReference type="SAM" id="MobiDB-lite"/>
    </source>
</evidence>
<organism evidence="5 6">
    <name type="scientific">Patellaria atrata CBS 101060</name>
    <dbReference type="NCBI Taxonomy" id="1346257"/>
    <lineage>
        <taxon>Eukaryota</taxon>
        <taxon>Fungi</taxon>
        <taxon>Dikarya</taxon>
        <taxon>Ascomycota</taxon>
        <taxon>Pezizomycotina</taxon>
        <taxon>Dothideomycetes</taxon>
        <taxon>Dothideomycetes incertae sedis</taxon>
        <taxon>Patellariales</taxon>
        <taxon>Patellariaceae</taxon>
        <taxon>Patellaria</taxon>
    </lineage>
</organism>
<dbReference type="InterPro" id="IPR014001">
    <property type="entry name" value="Helicase_ATP-bd"/>
</dbReference>
<gene>
    <name evidence="5" type="ORF">M501DRAFT_929430</name>
</gene>
<evidence type="ECO:0000256" key="1">
    <source>
        <dbReference type="ARBA" id="ARBA00005446"/>
    </source>
</evidence>
<dbReference type="GO" id="GO:0016787">
    <property type="term" value="F:hydrolase activity"/>
    <property type="evidence" value="ECO:0007669"/>
    <property type="project" value="UniProtKB-KW"/>
</dbReference>
<dbReference type="Gene3D" id="3.40.50.300">
    <property type="entry name" value="P-loop containing nucleotide triphosphate hydrolases"/>
    <property type="match status" value="1"/>
</dbReference>
<keyword evidence="5" id="KW-0378">Hydrolase</keyword>
<evidence type="ECO:0000259" key="4">
    <source>
        <dbReference type="PROSITE" id="PS51192"/>
    </source>
</evidence>
<dbReference type="OrthoDB" id="2608216at2759"/>
<dbReference type="SUPFAM" id="SSF52540">
    <property type="entry name" value="P-loop containing nucleoside triphosphate hydrolases"/>
    <property type="match status" value="1"/>
</dbReference>
<comment type="similarity">
    <text evidence="1">Belongs to the helicase family. RecQ subfamily.</text>
</comment>
<dbReference type="GO" id="GO:0005524">
    <property type="term" value="F:ATP binding"/>
    <property type="evidence" value="ECO:0007669"/>
    <property type="project" value="InterPro"/>
</dbReference>
<dbReference type="PANTHER" id="PTHR13710">
    <property type="entry name" value="DNA HELICASE RECQ FAMILY MEMBER"/>
    <property type="match status" value="1"/>
</dbReference>
<dbReference type="GO" id="GO:0043138">
    <property type="term" value="F:3'-5' DNA helicase activity"/>
    <property type="evidence" value="ECO:0007669"/>
    <property type="project" value="TreeGrafter"/>
</dbReference>
<feature type="transmembrane region" description="Helical" evidence="3">
    <location>
        <begin position="254"/>
        <end position="276"/>
    </location>
</feature>
<accession>A0A9P4SFW9</accession>
<evidence type="ECO:0000256" key="3">
    <source>
        <dbReference type="SAM" id="Phobius"/>
    </source>
</evidence>
<dbReference type="InterPro" id="IPR011545">
    <property type="entry name" value="DEAD/DEAH_box_helicase_dom"/>
</dbReference>
<dbReference type="EMBL" id="MU006091">
    <property type="protein sequence ID" value="KAF2841772.1"/>
    <property type="molecule type" value="Genomic_DNA"/>
</dbReference>
<keyword evidence="6" id="KW-1185">Reference proteome</keyword>
<keyword evidence="3" id="KW-1133">Transmembrane helix</keyword>
<dbReference type="GO" id="GO:0005694">
    <property type="term" value="C:chromosome"/>
    <property type="evidence" value="ECO:0007669"/>
    <property type="project" value="TreeGrafter"/>
</dbReference>
<dbReference type="CDD" id="cd17920">
    <property type="entry name" value="DEXHc_RecQ"/>
    <property type="match status" value="1"/>
</dbReference>
<evidence type="ECO:0000313" key="6">
    <source>
        <dbReference type="Proteomes" id="UP000799429"/>
    </source>
</evidence>
<dbReference type="Pfam" id="PF00270">
    <property type="entry name" value="DEAD"/>
    <property type="match status" value="1"/>
</dbReference>
<dbReference type="PROSITE" id="PS51192">
    <property type="entry name" value="HELICASE_ATP_BIND_1"/>
    <property type="match status" value="1"/>
</dbReference>
<reference evidence="5" key="1">
    <citation type="journal article" date="2020" name="Stud. Mycol.">
        <title>101 Dothideomycetes genomes: a test case for predicting lifestyles and emergence of pathogens.</title>
        <authorList>
            <person name="Haridas S."/>
            <person name="Albert R."/>
            <person name="Binder M."/>
            <person name="Bloem J."/>
            <person name="Labutti K."/>
            <person name="Salamov A."/>
            <person name="Andreopoulos B."/>
            <person name="Baker S."/>
            <person name="Barry K."/>
            <person name="Bills G."/>
            <person name="Bluhm B."/>
            <person name="Cannon C."/>
            <person name="Castanera R."/>
            <person name="Culley D."/>
            <person name="Daum C."/>
            <person name="Ezra D."/>
            <person name="Gonzalez J."/>
            <person name="Henrissat B."/>
            <person name="Kuo A."/>
            <person name="Liang C."/>
            <person name="Lipzen A."/>
            <person name="Lutzoni F."/>
            <person name="Magnuson J."/>
            <person name="Mondo S."/>
            <person name="Nolan M."/>
            <person name="Ohm R."/>
            <person name="Pangilinan J."/>
            <person name="Park H.-J."/>
            <person name="Ramirez L."/>
            <person name="Alfaro M."/>
            <person name="Sun H."/>
            <person name="Tritt A."/>
            <person name="Yoshinaga Y."/>
            <person name="Zwiers L.-H."/>
            <person name="Turgeon B."/>
            <person name="Goodwin S."/>
            <person name="Spatafora J."/>
            <person name="Crous P."/>
            <person name="Grigoriev I."/>
        </authorList>
    </citation>
    <scope>NUCLEOTIDE SEQUENCE</scope>
    <source>
        <strain evidence="5">CBS 101060</strain>
    </source>
</reference>
<dbReference type="SMART" id="SM00487">
    <property type="entry name" value="DEXDc"/>
    <property type="match status" value="1"/>
</dbReference>